<dbReference type="GO" id="GO:0055129">
    <property type="term" value="P:L-proline biosynthetic process"/>
    <property type="evidence" value="ECO:0007669"/>
    <property type="project" value="UniProtKB-UniRule"/>
</dbReference>
<dbReference type="OrthoDB" id="9804434at2"/>
<comment type="catalytic activity">
    <reaction evidence="8">
        <text>L-glutamate + ATP = L-glutamyl 5-phosphate + ADP</text>
        <dbReference type="Rhea" id="RHEA:14877"/>
        <dbReference type="ChEBI" id="CHEBI:29985"/>
        <dbReference type="ChEBI" id="CHEBI:30616"/>
        <dbReference type="ChEBI" id="CHEBI:58274"/>
        <dbReference type="ChEBI" id="CHEBI:456216"/>
        <dbReference type="EC" id="2.7.2.11"/>
    </reaction>
</comment>
<feature type="binding site" evidence="8">
    <location>
        <begin position="174"/>
        <end position="175"/>
    </location>
    <ligand>
        <name>ATP</name>
        <dbReference type="ChEBI" id="CHEBI:30616"/>
    </ligand>
</feature>
<comment type="similarity">
    <text evidence="8">Belongs to the glutamate 5-kinase family.</text>
</comment>
<evidence type="ECO:0000256" key="4">
    <source>
        <dbReference type="ARBA" id="ARBA00022679"/>
    </source>
</evidence>
<feature type="binding site" evidence="8">
    <location>
        <position position="154"/>
    </location>
    <ligand>
        <name>substrate</name>
    </ligand>
</feature>
<keyword evidence="1 8" id="KW-0963">Cytoplasm</keyword>
<dbReference type="InterPro" id="IPR011529">
    <property type="entry name" value="Glu_5kinase"/>
</dbReference>
<dbReference type="SUPFAM" id="SSF53633">
    <property type="entry name" value="Carbamate kinase-like"/>
    <property type="match status" value="1"/>
</dbReference>
<gene>
    <name evidence="8" type="primary">proB</name>
    <name evidence="10" type="ORF">DUT91_09705</name>
</gene>
<dbReference type="FunFam" id="2.30.130.10:FF:000007">
    <property type="entry name" value="Glutamate 5-kinase"/>
    <property type="match status" value="1"/>
</dbReference>
<dbReference type="FunFam" id="3.40.1160.10:FF:000018">
    <property type="entry name" value="Glutamate 5-kinase"/>
    <property type="match status" value="1"/>
</dbReference>
<dbReference type="Gene3D" id="3.40.1160.10">
    <property type="entry name" value="Acetylglutamate kinase-like"/>
    <property type="match status" value="1"/>
</dbReference>
<dbReference type="EMBL" id="QOZG01000004">
    <property type="protein sequence ID" value="RCS23577.1"/>
    <property type="molecule type" value="Genomic_DNA"/>
</dbReference>
<keyword evidence="3 8" id="KW-0641">Proline biosynthesis</keyword>
<reference evidence="10 11" key="1">
    <citation type="submission" date="2018-07" db="EMBL/GenBank/DDBJ databases">
        <title>The draft genome of Phyllobacterium salinisoli.</title>
        <authorList>
            <person name="Liu L."/>
            <person name="Li L."/>
            <person name="Zhang X."/>
            <person name="Liang L."/>
        </authorList>
    </citation>
    <scope>NUCLEOTIDE SEQUENCE [LARGE SCALE GENOMIC DNA]</scope>
    <source>
        <strain evidence="10 11">LLAN61</strain>
    </source>
</reference>
<keyword evidence="4 8" id="KW-0808">Transferase</keyword>
<dbReference type="InterPro" id="IPR015947">
    <property type="entry name" value="PUA-like_sf"/>
</dbReference>
<dbReference type="Gene3D" id="2.30.130.10">
    <property type="entry name" value="PUA domain"/>
    <property type="match status" value="1"/>
</dbReference>
<comment type="function">
    <text evidence="8">Catalyzes the transfer of a phosphate group to glutamate to form L-glutamate 5-phosphate.</text>
</comment>
<keyword evidence="6 8" id="KW-0418">Kinase</keyword>
<dbReference type="HAMAP" id="MF_00456">
    <property type="entry name" value="ProB"/>
    <property type="match status" value="1"/>
</dbReference>
<evidence type="ECO:0000313" key="10">
    <source>
        <dbReference type="EMBL" id="RCS23577.1"/>
    </source>
</evidence>
<comment type="caution">
    <text evidence="10">The sequence shown here is derived from an EMBL/GenBank/DDBJ whole genome shotgun (WGS) entry which is preliminary data.</text>
</comment>
<comment type="subcellular location">
    <subcellularLocation>
        <location evidence="8">Cytoplasm</location>
    </subcellularLocation>
</comment>
<dbReference type="Pfam" id="PF00696">
    <property type="entry name" value="AA_kinase"/>
    <property type="match status" value="1"/>
</dbReference>
<dbReference type="InterPro" id="IPR002478">
    <property type="entry name" value="PUA"/>
</dbReference>
<dbReference type="EC" id="2.7.2.11" evidence="8"/>
<dbReference type="InterPro" id="IPR036393">
    <property type="entry name" value="AceGlu_kinase-like_sf"/>
</dbReference>
<feature type="binding site" evidence="8">
    <location>
        <position position="55"/>
    </location>
    <ligand>
        <name>substrate</name>
    </ligand>
</feature>
<keyword evidence="11" id="KW-1185">Reference proteome</keyword>
<keyword evidence="5 8" id="KW-0547">Nucleotide-binding</keyword>
<evidence type="ECO:0000256" key="6">
    <source>
        <dbReference type="ARBA" id="ARBA00022777"/>
    </source>
</evidence>
<dbReference type="PIRSF" id="PIRSF000729">
    <property type="entry name" value="GK"/>
    <property type="match status" value="1"/>
</dbReference>
<dbReference type="InterPro" id="IPR036974">
    <property type="entry name" value="PUA_sf"/>
</dbReference>
<dbReference type="GO" id="GO:0004349">
    <property type="term" value="F:glutamate 5-kinase activity"/>
    <property type="evidence" value="ECO:0007669"/>
    <property type="project" value="UniProtKB-UniRule"/>
</dbReference>
<dbReference type="AlphaFoldDB" id="A0A368K2G1"/>
<feature type="binding site" evidence="8">
    <location>
        <position position="142"/>
    </location>
    <ligand>
        <name>substrate</name>
    </ligand>
</feature>
<keyword evidence="7 8" id="KW-0067">ATP-binding</keyword>
<comment type="pathway">
    <text evidence="8">Amino-acid biosynthesis; L-proline biosynthesis; L-glutamate 5-semialdehyde from L-glutamate: step 1/2.</text>
</comment>
<dbReference type="UniPathway" id="UPA00098">
    <property type="reaction ID" value="UER00359"/>
</dbReference>
<evidence type="ECO:0000256" key="3">
    <source>
        <dbReference type="ARBA" id="ARBA00022650"/>
    </source>
</evidence>
<dbReference type="NCBIfam" id="TIGR01027">
    <property type="entry name" value="proB"/>
    <property type="match status" value="1"/>
</dbReference>
<dbReference type="CDD" id="cd04242">
    <property type="entry name" value="AAK_G5K_ProB"/>
    <property type="match status" value="1"/>
</dbReference>
<dbReference type="CDD" id="cd21157">
    <property type="entry name" value="PUA_G5K"/>
    <property type="match status" value="1"/>
</dbReference>
<dbReference type="GO" id="GO:0005829">
    <property type="term" value="C:cytosol"/>
    <property type="evidence" value="ECO:0007669"/>
    <property type="project" value="TreeGrafter"/>
</dbReference>
<dbReference type="InterPro" id="IPR005715">
    <property type="entry name" value="Glu_5kinase/COase_Synthase"/>
</dbReference>
<evidence type="ECO:0000256" key="1">
    <source>
        <dbReference type="ARBA" id="ARBA00022490"/>
    </source>
</evidence>
<accession>A0A368K2G1</accession>
<dbReference type="SMART" id="SM00359">
    <property type="entry name" value="PUA"/>
    <property type="match status" value="1"/>
</dbReference>
<sequence>MALKALKQYRRIVVKIGSALLVDRASGLKRAWLESLGDDIAVLATAGVEVLVVSSGAIALGRTVLAMPKGALKLEESQAAAATGQITLARAYSDVLERRNLRAGQILLTLSDTEERRRYLNARATIETLVKLGAVPIINENDTVATSEIRYGDNDRLAARVATMMGADLLILLSDIDGLYSASPHLDPNARFLPLVEAITPEIEAMAGAAASELSRGGMKTKLDAGKIANAAGTAMIIASGTRLSPLAAIDRGERSTLFKPSTEPVSAWKTWISGNLEPAGRLVVDDGALAALRSGKSLLPAGVREVQGNFQRGDTVAVMSLEGREVARGLVAYDAADAVRIAGHKSNEITAILGYDARAAMIHRNDLVVRGMKMHDEPRMADG</sequence>
<name>A0A368K2G1_9HYPH</name>
<dbReference type="InterPro" id="IPR001057">
    <property type="entry name" value="Glu/AcGlu_kinase"/>
</dbReference>
<dbReference type="InterPro" id="IPR019797">
    <property type="entry name" value="Glutamate_5-kinase_CS"/>
</dbReference>
<dbReference type="SUPFAM" id="SSF88697">
    <property type="entry name" value="PUA domain-like"/>
    <property type="match status" value="1"/>
</dbReference>
<dbReference type="PANTHER" id="PTHR43654:SF1">
    <property type="entry name" value="ISOPENTENYL PHOSPHATE KINASE"/>
    <property type="match status" value="1"/>
</dbReference>
<evidence type="ECO:0000259" key="9">
    <source>
        <dbReference type="SMART" id="SM00359"/>
    </source>
</evidence>
<organism evidence="10 11">
    <name type="scientific">Phyllobacterium salinisoli</name>
    <dbReference type="NCBI Taxonomy" id="1899321"/>
    <lineage>
        <taxon>Bacteria</taxon>
        <taxon>Pseudomonadati</taxon>
        <taxon>Pseudomonadota</taxon>
        <taxon>Alphaproteobacteria</taxon>
        <taxon>Hyphomicrobiales</taxon>
        <taxon>Phyllobacteriaceae</taxon>
        <taxon>Phyllobacterium</taxon>
    </lineage>
</organism>
<dbReference type="InterPro" id="IPR001048">
    <property type="entry name" value="Asp/Glu/Uridylate_kinase"/>
</dbReference>
<dbReference type="Pfam" id="PF01472">
    <property type="entry name" value="PUA"/>
    <property type="match status" value="1"/>
</dbReference>
<dbReference type="InterPro" id="IPR041739">
    <property type="entry name" value="G5K_ProB"/>
</dbReference>
<dbReference type="GO" id="GO:0005524">
    <property type="term" value="F:ATP binding"/>
    <property type="evidence" value="ECO:0007669"/>
    <property type="project" value="UniProtKB-KW"/>
</dbReference>
<dbReference type="PROSITE" id="PS00902">
    <property type="entry name" value="GLUTAMATE_5_KINASE"/>
    <property type="match status" value="1"/>
</dbReference>
<feature type="binding site" evidence="8">
    <location>
        <position position="15"/>
    </location>
    <ligand>
        <name>ATP</name>
        <dbReference type="ChEBI" id="CHEBI:30616"/>
    </ligand>
</feature>
<evidence type="ECO:0000256" key="7">
    <source>
        <dbReference type="ARBA" id="ARBA00022840"/>
    </source>
</evidence>
<feature type="domain" description="PUA" evidence="9">
    <location>
        <begin position="281"/>
        <end position="363"/>
    </location>
</feature>
<keyword evidence="2 8" id="KW-0028">Amino-acid biosynthesis</keyword>
<dbReference type="Proteomes" id="UP000253420">
    <property type="component" value="Unassembled WGS sequence"/>
</dbReference>
<comment type="caution">
    <text evidence="8">Lacks conserved residue(s) required for the propagation of feature annotation.</text>
</comment>
<dbReference type="GO" id="GO:0003723">
    <property type="term" value="F:RNA binding"/>
    <property type="evidence" value="ECO:0007669"/>
    <property type="project" value="InterPro"/>
</dbReference>
<proteinExistence type="inferred from homology"/>
<evidence type="ECO:0000256" key="2">
    <source>
        <dbReference type="ARBA" id="ARBA00022605"/>
    </source>
</evidence>
<dbReference type="PRINTS" id="PR00474">
    <property type="entry name" value="GLU5KINASE"/>
</dbReference>
<evidence type="ECO:0000256" key="8">
    <source>
        <dbReference type="HAMAP-Rule" id="MF_00456"/>
    </source>
</evidence>
<dbReference type="RefSeq" id="WP_114440218.1">
    <property type="nucleotide sequence ID" value="NZ_QOZG01000004.1"/>
</dbReference>
<evidence type="ECO:0000256" key="5">
    <source>
        <dbReference type="ARBA" id="ARBA00022741"/>
    </source>
</evidence>
<dbReference type="PANTHER" id="PTHR43654">
    <property type="entry name" value="GLUTAMATE 5-KINASE"/>
    <property type="match status" value="1"/>
</dbReference>
<evidence type="ECO:0000313" key="11">
    <source>
        <dbReference type="Proteomes" id="UP000253420"/>
    </source>
</evidence>
<dbReference type="PROSITE" id="PS50890">
    <property type="entry name" value="PUA"/>
    <property type="match status" value="1"/>
</dbReference>
<protein>
    <recommendedName>
        <fullName evidence="8">Glutamate 5-kinase</fullName>
        <ecNumber evidence="8">2.7.2.11</ecNumber>
    </recommendedName>
    <alternativeName>
        <fullName evidence="8">Gamma-glutamyl kinase</fullName>
        <shortName evidence="8">GK</shortName>
    </alternativeName>
</protein>